<dbReference type="Proteomes" id="UP000728185">
    <property type="component" value="Unassembled WGS sequence"/>
</dbReference>
<protein>
    <submittedName>
        <fullName evidence="7">U4/U6.U5 tri-snRNP-associated protein 1</fullName>
    </submittedName>
</protein>
<dbReference type="GO" id="GO:0045292">
    <property type="term" value="P:mRNA cis splicing, via spliceosome"/>
    <property type="evidence" value="ECO:0007669"/>
    <property type="project" value="TreeGrafter"/>
</dbReference>
<keyword evidence="5" id="KW-0539">Nucleus</keyword>
<name>A0A8E0VGW6_9TREM</name>
<keyword evidence="3" id="KW-0507">mRNA processing</keyword>
<dbReference type="PANTHER" id="PTHR14152">
    <property type="entry name" value="SQUAMOUS CELL CARCINOMA ANTIGEN RECOGNISED BY CYTOTOXIC T LYMPHOCYTES"/>
    <property type="match status" value="1"/>
</dbReference>
<dbReference type="OrthoDB" id="5583at2759"/>
<feature type="compositionally biased region" description="Basic and acidic residues" evidence="6">
    <location>
        <begin position="1"/>
        <end position="12"/>
    </location>
</feature>
<feature type="compositionally biased region" description="Basic and acidic residues" evidence="6">
    <location>
        <begin position="21"/>
        <end position="33"/>
    </location>
</feature>
<dbReference type="AlphaFoldDB" id="A0A8E0VGW6"/>
<keyword evidence="4" id="KW-0508">mRNA splicing</keyword>
<comment type="caution">
    <text evidence="7">The sequence shown here is derived from an EMBL/GenBank/DDBJ whole genome shotgun (WGS) entry which is preliminary data.</text>
</comment>
<organism evidence="7 8">
    <name type="scientific">Fasciolopsis buskii</name>
    <dbReference type="NCBI Taxonomy" id="27845"/>
    <lineage>
        <taxon>Eukaryota</taxon>
        <taxon>Metazoa</taxon>
        <taxon>Spiralia</taxon>
        <taxon>Lophotrochozoa</taxon>
        <taxon>Platyhelminthes</taxon>
        <taxon>Trematoda</taxon>
        <taxon>Digenea</taxon>
        <taxon>Plagiorchiida</taxon>
        <taxon>Echinostomata</taxon>
        <taxon>Echinostomatoidea</taxon>
        <taxon>Fasciolidae</taxon>
        <taxon>Fasciolopsis</taxon>
    </lineage>
</organism>
<dbReference type="PANTHER" id="PTHR14152:SF5">
    <property type="entry name" value="U4_U6.U5 TRI-SNRNP-ASSOCIATED PROTEIN 1"/>
    <property type="match status" value="1"/>
</dbReference>
<evidence type="ECO:0000313" key="8">
    <source>
        <dbReference type="Proteomes" id="UP000728185"/>
    </source>
</evidence>
<evidence type="ECO:0000313" key="7">
    <source>
        <dbReference type="EMBL" id="KAA0187384.1"/>
    </source>
</evidence>
<feature type="compositionally biased region" description="Basic and acidic residues" evidence="6">
    <location>
        <begin position="83"/>
        <end position="93"/>
    </location>
</feature>
<evidence type="ECO:0000256" key="5">
    <source>
        <dbReference type="ARBA" id="ARBA00023242"/>
    </source>
</evidence>
<dbReference type="Pfam" id="PF19252">
    <property type="entry name" value="HIND"/>
    <property type="match status" value="1"/>
</dbReference>
<dbReference type="EMBL" id="LUCM01009149">
    <property type="protein sequence ID" value="KAA0187384.1"/>
    <property type="molecule type" value="Genomic_DNA"/>
</dbReference>
<dbReference type="GO" id="GO:0046540">
    <property type="term" value="C:U4/U6 x U5 tri-snRNP complex"/>
    <property type="evidence" value="ECO:0007669"/>
    <property type="project" value="InterPro"/>
</dbReference>
<keyword evidence="8" id="KW-1185">Reference proteome</keyword>
<reference evidence="7" key="1">
    <citation type="submission" date="2019-05" db="EMBL/GenBank/DDBJ databases">
        <title>Annotation for the trematode Fasciolopsis buski.</title>
        <authorList>
            <person name="Choi Y.-J."/>
        </authorList>
    </citation>
    <scope>NUCLEOTIDE SEQUENCE</scope>
    <source>
        <strain evidence="7">HT</strain>
        <tissue evidence="7">Whole worm</tissue>
    </source>
</reference>
<accession>A0A8E0VGW6</accession>
<sequence length="237" mass="27861">MPEKSSHSSDPKRRSRRTREHARSPFEEDDHRLEKKKSRRYLDTDNSLESSEPMPQSGSEISLSVKETNALRAKLGLAPLETEETRPDEDRIVDNQSENYVHAPAKDLKKARETDAIKERLSVQKDKRTLYEKYADSRLYEPEEKNVPVTSWVDKLRERERIKKQAQEQAKLLSEMDEQFEVTELHEPNHRIQQNNSYRPEDLGGLKVEHKVERFNEGKSVILTLKDKGRKLPERQF</sequence>
<comment type="similarity">
    <text evidence="2">Belongs to the SNU66/SART1 family.</text>
</comment>
<evidence type="ECO:0000256" key="4">
    <source>
        <dbReference type="ARBA" id="ARBA00023187"/>
    </source>
</evidence>
<evidence type="ECO:0000256" key="6">
    <source>
        <dbReference type="SAM" id="MobiDB-lite"/>
    </source>
</evidence>
<feature type="region of interest" description="Disordered" evidence="6">
    <location>
        <begin position="1"/>
        <end position="100"/>
    </location>
</feature>
<feature type="compositionally biased region" description="Polar residues" evidence="6">
    <location>
        <begin position="44"/>
        <end position="67"/>
    </location>
</feature>
<gene>
    <name evidence="7" type="ORF">FBUS_09134</name>
</gene>
<dbReference type="GO" id="GO:0000481">
    <property type="term" value="P:maturation of 5S rRNA"/>
    <property type="evidence" value="ECO:0007669"/>
    <property type="project" value="TreeGrafter"/>
</dbReference>
<dbReference type="Pfam" id="PF03343">
    <property type="entry name" value="SART-1"/>
    <property type="match status" value="1"/>
</dbReference>
<comment type="subcellular location">
    <subcellularLocation>
        <location evidence="1">Nucleus</location>
    </subcellularLocation>
</comment>
<proteinExistence type="inferred from homology"/>
<evidence type="ECO:0000256" key="3">
    <source>
        <dbReference type="ARBA" id="ARBA00022664"/>
    </source>
</evidence>
<dbReference type="InterPro" id="IPR005011">
    <property type="entry name" value="SNU66/SART1"/>
</dbReference>
<dbReference type="InterPro" id="IPR045347">
    <property type="entry name" value="HIND"/>
</dbReference>
<evidence type="ECO:0000256" key="2">
    <source>
        <dbReference type="ARBA" id="ARBA00006076"/>
    </source>
</evidence>
<evidence type="ECO:0000256" key="1">
    <source>
        <dbReference type="ARBA" id="ARBA00004123"/>
    </source>
</evidence>